<dbReference type="InterPro" id="IPR011712">
    <property type="entry name" value="Sig_transdc_His_kin_sub3_dim/P"/>
</dbReference>
<comment type="catalytic activity">
    <reaction evidence="1">
        <text>ATP + protein L-histidine = ADP + protein N-phospho-L-histidine.</text>
        <dbReference type="EC" id="2.7.13.3"/>
    </reaction>
</comment>
<dbReference type="Gene3D" id="3.30.565.10">
    <property type="entry name" value="Histidine kinase-like ATPase, C-terminal domain"/>
    <property type="match status" value="1"/>
</dbReference>
<keyword evidence="14" id="KW-1185">Reference proteome</keyword>
<dbReference type="Pfam" id="PF02518">
    <property type="entry name" value="HATPase_c"/>
    <property type="match status" value="1"/>
</dbReference>
<feature type="domain" description="Histidine kinase/HSP90-like ATPase" evidence="10">
    <location>
        <begin position="306"/>
        <end position="396"/>
    </location>
</feature>
<keyword evidence="6 13" id="KW-0418">Kinase</keyword>
<evidence type="ECO:0000259" key="12">
    <source>
        <dbReference type="Pfam" id="PF23539"/>
    </source>
</evidence>
<evidence type="ECO:0000259" key="11">
    <source>
        <dbReference type="Pfam" id="PF07730"/>
    </source>
</evidence>
<dbReference type="RefSeq" id="WP_216857932.1">
    <property type="nucleotide sequence ID" value="NZ_CP053892.1"/>
</dbReference>
<gene>
    <name evidence="13" type="ORF">ACTIVE_4943</name>
</gene>
<keyword evidence="3" id="KW-0597">Phosphoprotein</keyword>
<dbReference type="PANTHER" id="PTHR24421:SF10">
    <property type="entry name" value="NITRATE_NITRITE SENSOR PROTEIN NARQ"/>
    <property type="match status" value="1"/>
</dbReference>
<dbReference type="GO" id="GO:0046983">
    <property type="term" value="F:protein dimerization activity"/>
    <property type="evidence" value="ECO:0007669"/>
    <property type="project" value="InterPro"/>
</dbReference>
<keyword evidence="8" id="KW-0902">Two-component regulatory system</keyword>
<dbReference type="AlphaFoldDB" id="A0A7D3VUF4"/>
<dbReference type="GO" id="GO:0005524">
    <property type="term" value="F:ATP binding"/>
    <property type="evidence" value="ECO:0007669"/>
    <property type="project" value="UniProtKB-KW"/>
</dbReference>
<evidence type="ECO:0000256" key="3">
    <source>
        <dbReference type="ARBA" id="ARBA00022553"/>
    </source>
</evidence>
<dbReference type="Pfam" id="PF23539">
    <property type="entry name" value="DUF7134"/>
    <property type="match status" value="1"/>
</dbReference>
<keyword evidence="4" id="KW-0808">Transferase</keyword>
<dbReference type="InterPro" id="IPR036890">
    <property type="entry name" value="HATPase_C_sf"/>
</dbReference>
<feature type="domain" description="Signal transduction histidine kinase subgroup 3 dimerisation and phosphoacceptor" evidence="11">
    <location>
        <begin position="198"/>
        <end position="261"/>
    </location>
</feature>
<sequence>MKTAAVMSVLRGARAWTAGRPWLFDAALGGGLTVFDVVTLAAREPAPGPAALALWGVQTVPLLWRRRSPLVVLAAMTAAFVVFEAADPVPGKTPGPYFLIFGVYAAARYAPAAASLAASGGALAAAVAVDLALGRSPAPRPDSLEPITATTFAVFLGVAWLLGHARRRIDADARELRDLNARLRAERERNARQAVAAERARIARDLHDVVAHHVSAIAVQARSTEDVVRDDPGLGRAGVARIAETADTALVEMRRILGLLDAGRDDGDAEPSLRGLGRLVEAAERAGCRVRTDVDEGAGALPQAVQVSAYRIVQESLTNVLKHAGPAEVRIALRASDGALVVEVGNGPPAPGRTPVPGSGRGLIGLRERVAAFDGTLRTGPCPAGGWLVRAELPLEGVR</sequence>
<evidence type="ECO:0000256" key="2">
    <source>
        <dbReference type="ARBA" id="ARBA00012438"/>
    </source>
</evidence>
<feature type="coiled-coil region" evidence="9">
    <location>
        <begin position="166"/>
        <end position="200"/>
    </location>
</feature>
<evidence type="ECO:0000256" key="1">
    <source>
        <dbReference type="ARBA" id="ARBA00000085"/>
    </source>
</evidence>
<evidence type="ECO:0000256" key="7">
    <source>
        <dbReference type="ARBA" id="ARBA00022840"/>
    </source>
</evidence>
<accession>A0A7D3VUF4</accession>
<name>A0A7D3VUF4_ACTVE</name>
<dbReference type="SUPFAM" id="SSF55874">
    <property type="entry name" value="ATPase domain of HSP90 chaperone/DNA topoisomerase II/histidine kinase"/>
    <property type="match status" value="1"/>
</dbReference>
<dbReference type="PANTHER" id="PTHR24421">
    <property type="entry name" value="NITRATE/NITRITE SENSOR PROTEIN NARX-RELATED"/>
    <property type="match status" value="1"/>
</dbReference>
<dbReference type="InterPro" id="IPR003594">
    <property type="entry name" value="HATPase_dom"/>
</dbReference>
<keyword evidence="5" id="KW-0547">Nucleotide-binding</keyword>
<dbReference type="InterPro" id="IPR055558">
    <property type="entry name" value="DUF7134"/>
</dbReference>
<keyword evidence="9" id="KW-0175">Coiled coil</keyword>
<dbReference type="CDD" id="cd16917">
    <property type="entry name" value="HATPase_UhpB-NarQ-NarX-like"/>
    <property type="match status" value="1"/>
</dbReference>
<reference evidence="13 14" key="1">
    <citation type="submission" date="2020-05" db="EMBL/GenBank/DDBJ databases">
        <title>Actinomadura verrucosospora NRRL-B18236 (PFL_A860) Genome sequencing and assembly.</title>
        <authorList>
            <person name="Samborskyy M."/>
        </authorList>
    </citation>
    <scope>NUCLEOTIDE SEQUENCE [LARGE SCALE GENOMIC DNA]</scope>
    <source>
        <strain evidence="13 14">NRRL:B18236</strain>
    </source>
</reference>
<dbReference type="GO" id="GO:0000155">
    <property type="term" value="F:phosphorelay sensor kinase activity"/>
    <property type="evidence" value="ECO:0007669"/>
    <property type="project" value="InterPro"/>
</dbReference>
<feature type="domain" description="DUF7134" evidence="12">
    <location>
        <begin position="14"/>
        <end position="167"/>
    </location>
</feature>
<evidence type="ECO:0000256" key="5">
    <source>
        <dbReference type="ARBA" id="ARBA00022741"/>
    </source>
</evidence>
<evidence type="ECO:0000256" key="6">
    <source>
        <dbReference type="ARBA" id="ARBA00022777"/>
    </source>
</evidence>
<dbReference type="Pfam" id="PF07730">
    <property type="entry name" value="HisKA_3"/>
    <property type="match status" value="1"/>
</dbReference>
<dbReference type="EMBL" id="CP053892">
    <property type="protein sequence ID" value="QKG23300.1"/>
    <property type="molecule type" value="Genomic_DNA"/>
</dbReference>
<dbReference type="Gene3D" id="1.20.5.1930">
    <property type="match status" value="1"/>
</dbReference>
<evidence type="ECO:0000256" key="8">
    <source>
        <dbReference type="ARBA" id="ARBA00023012"/>
    </source>
</evidence>
<protein>
    <recommendedName>
        <fullName evidence="2">histidine kinase</fullName>
        <ecNumber evidence="2">2.7.13.3</ecNumber>
    </recommendedName>
</protein>
<evidence type="ECO:0000256" key="9">
    <source>
        <dbReference type="SAM" id="Coils"/>
    </source>
</evidence>
<keyword evidence="7" id="KW-0067">ATP-binding</keyword>
<dbReference type="Proteomes" id="UP000501240">
    <property type="component" value="Chromosome"/>
</dbReference>
<organism evidence="13 14">
    <name type="scientific">Actinomadura verrucosospora</name>
    <dbReference type="NCBI Taxonomy" id="46165"/>
    <lineage>
        <taxon>Bacteria</taxon>
        <taxon>Bacillati</taxon>
        <taxon>Actinomycetota</taxon>
        <taxon>Actinomycetes</taxon>
        <taxon>Streptosporangiales</taxon>
        <taxon>Thermomonosporaceae</taxon>
        <taxon>Actinomadura</taxon>
    </lineage>
</organism>
<dbReference type="EC" id="2.7.13.3" evidence="2"/>
<dbReference type="GO" id="GO:0016020">
    <property type="term" value="C:membrane"/>
    <property type="evidence" value="ECO:0007669"/>
    <property type="project" value="InterPro"/>
</dbReference>
<evidence type="ECO:0000313" key="14">
    <source>
        <dbReference type="Proteomes" id="UP000501240"/>
    </source>
</evidence>
<evidence type="ECO:0000259" key="10">
    <source>
        <dbReference type="Pfam" id="PF02518"/>
    </source>
</evidence>
<proteinExistence type="predicted"/>
<evidence type="ECO:0000313" key="13">
    <source>
        <dbReference type="EMBL" id="QKG23300.1"/>
    </source>
</evidence>
<evidence type="ECO:0000256" key="4">
    <source>
        <dbReference type="ARBA" id="ARBA00022679"/>
    </source>
</evidence>
<dbReference type="InterPro" id="IPR050482">
    <property type="entry name" value="Sensor_HK_TwoCompSys"/>
</dbReference>